<keyword evidence="4" id="KW-1185">Reference proteome</keyword>
<evidence type="ECO:0000313" key="3">
    <source>
        <dbReference type="EMBL" id="GAA5057991.1"/>
    </source>
</evidence>
<organism evidence="3 4">
    <name type="scientific">Haladaptatus pallidirubidus</name>
    <dbReference type="NCBI Taxonomy" id="1008152"/>
    <lineage>
        <taxon>Archaea</taxon>
        <taxon>Methanobacteriati</taxon>
        <taxon>Methanobacteriota</taxon>
        <taxon>Stenosarchaea group</taxon>
        <taxon>Halobacteria</taxon>
        <taxon>Halobacteriales</taxon>
        <taxon>Haladaptataceae</taxon>
        <taxon>Haladaptatus</taxon>
    </lineage>
</organism>
<name>A0AAV3UM46_9EURY</name>
<dbReference type="Pfam" id="PF26478">
    <property type="entry name" value="DUF8151"/>
    <property type="match status" value="1"/>
</dbReference>
<sequence length="72" mass="7444">MYELLVEIGAVLLYALGSVLLTALGLFAEYDGFQTAASGDSITAIWLGVMGAVALIAGVMLARDKVLGRVLA</sequence>
<gene>
    <name evidence="3" type="ORF">GCM10025751_40500</name>
</gene>
<keyword evidence="1" id="KW-1133">Transmembrane helix</keyword>
<proteinExistence type="predicted"/>
<dbReference type="AlphaFoldDB" id="A0AAV3UM46"/>
<accession>A0AAV3UM46</accession>
<dbReference type="EMBL" id="BAABKX010000015">
    <property type="protein sequence ID" value="GAA5057991.1"/>
    <property type="molecule type" value="Genomic_DNA"/>
</dbReference>
<keyword evidence="1" id="KW-0812">Transmembrane</keyword>
<evidence type="ECO:0000313" key="4">
    <source>
        <dbReference type="Proteomes" id="UP001501729"/>
    </source>
</evidence>
<dbReference type="RefSeq" id="WP_227773842.1">
    <property type="nucleotide sequence ID" value="NZ_BAABKX010000015.1"/>
</dbReference>
<dbReference type="InterPro" id="IPR058464">
    <property type="entry name" value="DUF8151"/>
</dbReference>
<protein>
    <recommendedName>
        <fullName evidence="2">DUF8151 domain-containing protein</fullName>
    </recommendedName>
</protein>
<feature type="domain" description="DUF8151" evidence="2">
    <location>
        <begin position="2"/>
        <end position="71"/>
    </location>
</feature>
<dbReference type="Proteomes" id="UP001501729">
    <property type="component" value="Unassembled WGS sequence"/>
</dbReference>
<feature type="transmembrane region" description="Helical" evidence="1">
    <location>
        <begin position="42"/>
        <end position="62"/>
    </location>
</feature>
<dbReference type="GeneID" id="68614075"/>
<feature type="transmembrane region" description="Helical" evidence="1">
    <location>
        <begin position="12"/>
        <end position="30"/>
    </location>
</feature>
<evidence type="ECO:0000256" key="1">
    <source>
        <dbReference type="SAM" id="Phobius"/>
    </source>
</evidence>
<reference evidence="3 4" key="1">
    <citation type="journal article" date="2019" name="Int. J. Syst. Evol. Microbiol.">
        <title>The Global Catalogue of Microorganisms (GCM) 10K type strain sequencing project: providing services to taxonomists for standard genome sequencing and annotation.</title>
        <authorList>
            <consortium name="The Broad Institute Genomics Platform"/>
            <consortium name="The Broad Institute Genome Sequencing Center for Infectious Disease"/>
            <person name="Wu L."/>
            <person name="Ma J."/>
        </authorList>
    </citation>
    <scope>NUCLEOTIDE SEQUENCE [LARGE SCALE GENOMIC DNA]</scope>
    <source>
        <strain evidence="3 4">JCM 17504</strain>
    </source>
</reference>
<keyword evidence="1" id="KW-0472">Membrane</keyword>
<evidence type="ECO:0000259" key="2">
    <source>
        <dbReference type="Pfam" id="PF26478"/>
    </source>
</evidence>
<comment type="caution">
    <text evidence="3">The sequence shown here is derived from an EMBL/GenBank/DDBJ whole genome shotgun (WGS) entry which is preliminary data.</text>
</comment>